<protein>
    <submittedName>
        <fullName evidence="3">Uncharacterized protein</fullName>
    </submittedName>
</protein>
<evidence type="ECO:0000313" key="4">
    <source>
        <dbReference type="Proteomes" id="UP000434052"/>
    </source>
</evidence>
<dbReference type="AlphaFoldDB" id="A0A6P1ZGR8"/>
<evidence type="ECO:0000313" key="5">
    <source>
        <dbReference type="Proteomes" id="UP000503251"/>
    </source>
</evidence>
<dbReference type="Proteomes" id="UP000503251">
    <property type="component" value="Chromosome"/>
</dbReference>
<reference evidence="3 4" key="1">
    <citation type="submission" date="2018-06" db="EMBL/GenBank/DDBJ databases">
        <title>Complete genome of Desulfovibrio marinus P48SEP.</title>
        <authorList>
            <person name="Crispim J.S."/>
            <person name="Vidigal P.M.P."/>
            <person name="Silva L.C.F."/>
            <person name="Araujo L.C."/>
            <person name="Laguardia C.N."/>
            <person name="Dias R.S."/>
            <person name="Sousa M.P."/>
            <person name="Paula S.O."/>
            <person name="Silva C."/>
        </authorList>
    </citation>
    <scope>NUCLEOTIDE SEQUENCE [LARGE SCALE GENOMIC DNA]</scope>
    <source>
        <strain evidence="3 4">P48SEP</strain>
    </source>
</reference>
<name>A0A6P1ZGR8_9BACT</name>
<accession>A0A6P1ZGR8</accession>
<keyword evidence="1" id="KW-0732">Signal</keyword>
<feature type="signal peptide" evidence="1">
    <location>
        <begin position="1"/>
        <end position="31"/>
    </location>
</feature>
<evidence type="ECO:0000313" key="2">
    <source>
        <dbReference type="EMBL" id="QJT09251.1"/>
    </source>
</evidence>
<dbReference type="RefSeq" id="WP_144305928.1">
    <property type="nucleotide sequence ID" value="NZ_CP039543.1"/>
</dbReference>
<dbReference type="OrthoDB" id="9793851at2"/>
<sequence>MATNGSPCPRLWLASLFAAALLVALVAVAQAEPQGPPGFNGIPWGAPREGLEHFAKLKQRGNAEFYLNTQEDFEFEGFPQPRIIYGFIEGRLYGVYVDVATQELFDMLLQRWTKEYGEPRIIDETETYVRQWRFEHLKVKLKKIKRTGAMKLAYYFLPLYEHVELALDQGAEDIDEQKLDRLYWLEMMRMRGTSMP</sequence>
<organism evidence="3 4">
    <name type="scientific">Oceanidesulfovibrio marinus</name>
    <dbReference type="NCBI Taxonomy" id="370038"/>
    <lineage>
        <taxon>Bacteria</taxon>
        <taxon>Pseudomonadati</taxon>
        <taxon>Thermodesulfobacteriota</taxon>
        <taxon>Desulfovibrionia</taxon>
        <taxon>Desulfovibrionales</taxon>
        <taxon>Desulfovibrionaceae</taxon>
        <taxon>Oceanidesulfovibrio</taxon>
    </lineage>
</organism>
<evidence type="ECO:0000256" key="1">
    <source>
        <dbReference type="SAM" id="SignalP"/>
    </source>
</evidence>
<keyword evidence="5" id="KW-1185">Reference proteome</keyword>
<feature type="chain" id="PRO_5030159382" evidence="1">
    <location>
        <begin position="32"/>
        <end position="196"/>
    </location>
</feature>
<evidence type="ECO:0000313" key="3">
    <source>
        <dbReference type="EMBL" id="TVM32746.1"/>
    </source>
</evidence>
<dbReference type="EMBL" id="QMIF01000009">
    <property type="protein sequence ID" value="TVM32746.1"/>
    <property type="molecule type" value="Genomic_DNA"/>
</dbReference>
<reference evidence="2 5" key="2">
    <citation type="submission" date="2019-04" db="EMBL/GenBank/DDBJ databases">
        <title>Isolation and culture of sulfate reducing bacteria from the cold seep of the South China Sea.</title>
        <authorList>
            <person name="Sun C."/>
            <person name="Liu R."/>
        </authorList>
    </citation>
    <scope>NUCLEOTIDE SEQUENCE [LARGE SCALE GENOMIC DNA]</scope>
    <source>
        <strain evidence="2 5">CS1</strain>
    </source>
</reference>
<gene>
    <name evidence="3" type="ORF">DQK91_13620</name>
    <name evidence="2" type="ORF">E8L03_10005</name>
</gene>
<proteinExistence type="predicted"/>
<dbReference type="EMBL" id="CP039543">
    <property type="protein sequence ID" value="QJT09251.1"/>
    <property type="molecule type" value="Genomic_DNA"/>
</dbReference>
<dbReference type="Proteomes" id="UP000434052">
    <property type="component" value="Unassembled WGS sequence"/>
</dbReference>